<dbReference type="InterPro" id="IPR003856">
    <property type="entry name" value="LPS_length_determ_N"/>
</dbReference>
<accession>A0A1S9P808</accession>
<evidence type="ECO:0000256" key="8">
    <source>
        <dbReference type="SAM" id="MobiDB-lite"/>
    </source>
</evidence>
<evidence type="ECO:0000256" key="9">
    <source>
        <dbReference type="SAM" id="Phobius"/>
    </source>
</evidence>
<dbReference type="Gene3D" id="3.40.50.300">
    <property type="entry name" value="P-loop containing nucleotide triphosphate hydrolases"/>
    <property type="match status" value="1"/>
</dbReference>
<dbReference type="AlphaFoldDB" id="A0A1S9P808"/>
<dbReference type="OrthoDB" id="9794577at2"/>
<dbReference type="InterPro" id="IPR005702">
    <property type="entry name" value="Wzc-like_C"/>
</dbReference>
<evidence type="ECO:0000256" key="3">
    <source>
        <dbReference type="ARBA" id="ARBA00022692"/>
    </source>
</evidence>
<feature type="transmembrane region" description="Helical" evidence="9">
    <location>
        <begin position="499"/>
        <end position="519"/>
    </location>
</feature>
<feature type="domain" description="Polysaccharide chain length determinant N-terminal" evidence="10">
    <location>
        <begin position="27"/>
        <end position="116"/>
    </location>
</feature>
<reference evidence="12 13" key="1">
    <citation type="submission" date="2016-07" db="EMBL/GenBank/DDBJ databases">
        <title>Genomic analysis of zinc-resistant bacterium Mucilaginibacter pedocola TBZ30.</title>
        <authorList>
            <person name="Huang J."/>
            <person name="Tang J."/>
        </authorList>
    </citation>
    <scope>NUCLEOTIDE SEQUENCE [LARGE SCALE GENOMIC DNA]</scope>
    <source>
        <strain evidence="12 13">TBZ30</strain>
    </source>
</reference>
<evidence type="ECO:0000313" key="12">
    <source>
        <dbReference type="EMBL" id="OOQ57100.1"/>
    </source>
</evidence>
<dbReference type="SUPFAM" id="SSF52540">
    <property type="entry name" value="P-loop containing nucleoside triphosphate hydrolases"/>
    <property type="match status" value="1"/>
</dbReference>
<dbReference type="InterPro" id="IPR027417">
    <property type="entry name" value="P-loop_NTPase"/>
</dbReference>
<gene>
    <name evidence="12" type="ORF">BC343_16365</name>
</gene>
<evidence type="ECO:0000256" key="5">
    <source>
        <dbReference type="ARBA" id="ARBA00022840"/>
    </source>
</evidence>
<evidence type="ECO:0000256" key="2">
    <source>
        <dbReference type="ARBA" id="ARBA00022475"/>
    </source>
</evidence>
<dbReference type="Pfam" id="PF13807">
    <property type="entry name" value="GNVR"/>
    <property type="match status" value="1"/>
</dbReference>
<comment type="caution">
    <text evidence="12">The sequence shown here is derived from an EMBL/GenBank/DDBJ whole genome shotgun (WGS) entry which is preliminary data.</text>
</comment>
<evidence type="ECO:0000313" key="13">
    <source>
        <dbReference type="Proteomes" id="UP000189739"/>
    </source>
</evidence>
<organism evidence="12 13">
    <name type="scientific">Mucilaginibacter pedocola</name>
    <dbReference type="NCBI Taxonomy" id="1792845"/>
    <lineage>
        <taxon>Bacteria</taxon>
        <taxon>Pseudomonadati</taxon>
        <taxon>Bacteroidota</taxon>
        <taxon>Sphingobacteriia</taxon>
        <taxon>Sphingobacteriales</taxon>
        <taxon>Sphingobacteriaceae</taxon>
        <taxon>Mucilaginibacter</taxon>
    </lineage>
</organism>
<keyword evidence="3 9" id="KW-0812">Transmembrane</keyword>
<sequence>MSKQNTQITTFTLPSESSTGSGGANLVKKYTFHWPLFVLSVILFFVLAFFYLKVTKPTYPIYATIQFKGPTSSDGTVINKSGQDATLDPISTPVIVENEIEVMQSKKIMYKVVTDLQLWVNYTLTSGDEKQDLYKKSPVKFRYIKAGASLGTGVNLEITIKDNNTYTLTDDENGDKDYKFGAPVRTDDLGTWTLDKTSEIANYKDAVIAIKVGDPDQVTDDLQSKIKVELENKDAPFVNLSTSDLVPERGKDILNSLMAQYKDDAMNSKNKDAQKAIDFINVRLDSLDRDLDIDETAIQNFKSSEAMTDIASQSQGFRDISQANIKANNEADIQLNILEDLERTMNNPKNADALPPTSAHLEDPSLMDLYEKLAVVQMKKQEMLSTLPPTSPLFDPVNDQLAGLKKDFRDKITALKASQYAIKAQTAKFQAGIQAGLKKIPQQDKAYTAMKRKQESKEKIYTFLLEKRESISLRYASTVSDSEIVDDAHAAKAKWPKPAIVYVIALLFGLAAPVGLLYAREGLNERISTRKQIEDAVKVPILGELSYQEDTTPIVVTQGRGKFAIGEQFRVLRTNLSHLHGNSDKGRVTLFTSSIGSEGKSFVSSNLAVTLAYAGRKTIILEMDLRKPKISGVFGLSPEHRGISDYLVETHTDLSKLIQPSGIPGLDVLGCGPIQPNPSELLEKDVLDKLINTLRETYDDVLIDSPPIHLVTDSYIIARTAHAVVYMIRQGHTLKDELEFINDVDNAQRFPKYTLVFNGIKRDTFNYGYGYTNSYYSSYNTYTDKEKETLGSKFRTFLRRF</sequence>
<feature type="compositionally biased region" description="Polar residues" evidence="8">
    <location>
        <begin position="1"/>
        <end position="19"/>
    </location>
</feature>
<dbReference type="Proteomes" id="UP000189739">
    <property type="component" value="Unassembled WGS sequence"/>
</dbReference>
<dbReference type="GO" id="GO:0004713">
    <property type="term" value="F:protein tyrosine kinase activity"/>
    <property type="evidence" value="ECO:0007669"/>
    <property type="project" value="TreeGrafter"/>
</dbReference>
<dbReference type="PANTHER" id="PTHR32309">
    <property type="entry name" value="TYROSINE-PROTEIN KINASE"/>
    <property type="match status" value="1"/>
</dbReference>
<dbReference type="GO" id="GO:0005524">
    <property type="term" value="F:ATP binding"/>
    <property type="evidence" value="ECO:0007669"/>
    <property type="project" value="UniProtKB-KW"/>
</dbReference>
<keyword evidence="7 9" id="KW-0472">Membrane</keyword>
<dbReference type="STRING" id="1792845.BC343_16365"/>
<keyword evidence="2" id="KW-1003">Cell membrane</keyword>
<feature type="transmembrane region" description="Helical" evidence="9">
    <location>
        <begin position="32"/>
        <end position="52"/>
    </location>
</feature>
<evidence type="ECO:0000256" key="4">
    <source>
        <dbReference type="ARBA" id="ARBA00022741"/>
    </source>
</evidence>
<dbReference type="PANTHER" id="PTHR32309:SF13">
    <property type="entry name" value="FERRIC ENTEROBACTIN TRANSPORT PROTEIN FEPE"/>
    <property type="match status" value="1"/>
</dbReference>
<protein>
    <recommendedName>
        <fullName evidence="14">AAA domain-containing protein</fullName>
    </recommendedName>
</protein>
<feature type="domain" description="Tyrosine-protein kinase G-rich" evidence="11">
    <location>
        <begin position="449"/>
        <end position="521"/>
    </location>
</feature>
<evidence type="ECO:0008006" key="14">
    <source>
        <dbReference type="Google" id="ProtNLM"/>
    </source>
</evidence>
<dbReference type="EMBL" id="MBTF01000037">
    <property type="protein sequence ID" value="OOQ57100.1"/>
    <property type="molecule type" value="Genomic_DNA"/>
</dbReference>
<keyword evidence="5" id="KW-0067">ATP-binding</keyword>
<comment type="subcellular location">
    <subcellularLocation>
        <location evidence="1">Cell membrane</location>
        <topology evidence="1">Multi-pass membrane protein</topology>
    </subcellularLocation>
</comment>
<dbReference type="InterPro" id="IPR050445">
    <property type="entry name" value="Bact_polysacc_biosynth/exp"/>
</dbReference>
<keyword evidence="4" id="KW-0547">Nucleotide-binding</keyword>
<keyword evidence="6 9" id="KW-1133">Transmembrane helix</keyword>
<feature type="region of interest" description="Disordered" evidence="8">
    <location>
        <begin position="1"/>
        <end position="21"/>
    </location>
</feature>
<evidence type="ECO:0000259" key="11">
    <source>
        <dbReference type="Pfam" id="PF13807"/>
    </source>
</evidence>
<dbReference type="GO" id="GO:0005886">
    <property type="term" value="C:plasma membrane"/>
    <property type="evidence" value="ECO:0007669"/>
    <property type="project" value="UniProtKB-SubCell"/>
</dbReference>
<dbReference type="Pfam" id="PF02706">
    <property type="entry name" value="Wzz"/>
    <property type="match status" value="1"/>
</dbReference>
<dbReference type="CDD" id="cd05387">
    <property type="entry name" value="BY-kinase"/>
    <property type="match status" value="1"/>
</dbReference>
<dbReference type="NCBIfam" id="TIGR01007">
    <property type="entry name" value="eps_fam"/>
    <property type="match status" value="1"/>
</dbReference>
<dbReference type="RefSeq" id="WP_078350971.1">
    <property type="nucleotide sequence ID" value="NZ_MBTF01000037.1"/>
</dbReference>
<dbReference type="InterPro" id="IPR032807">
    <property type="entry name" value="GNVR"/>
</dbReference>
<proteinExistence type="predicted"/>
<keyword evidence="13" id="KW-1185">Reference proteome</keyword>
<evidence type="ECO:0000259" key="10">
    <source>
        <dbReference type="Pfam" id="PF02706"/>
    </source>
</evidence>
<evidence type="ECO:0000256" key="1">
    <source>
        <dbReference type="ARBA" id="ARBA00004651"/>
    </source>
</evidence>
<name>A0A1S9P808_9SPHI</name>
<evidence type="ECO:0000256" key="6">
    <source>
        <dbReference type="ARBA" id="ARBA00022989"/>
    </source>
</evidence>
<evidence type="ECO:0000256" key="7">
    <source>
        <dbReference type="ARBA" id="ARBA00023136"/>
    </source>
</evidence>